<organism evidence="8 9">
    <name type="scientific">Octadecabacter arcticus 238</name>
    <dbReference type="NCBI Taxonomy" id="391616"/>
    <lineage>
        <taxon>Bacteria</taxon>
        <taxon>Pseudomonadati</taxon>
        <taxon>Pseudomonadota</taxon>
        <taxon>Alphaproteobacteria</taxon>
        <taxon>Rhodobacterales</taxon>
        <taxon>Roseobacteraceae</taxon>
        <taxon>Octadecabacter</taxon>
    </lineage>
</organism>
<name>M9RUR3_9RHOB</name>
<evidence type="ECO:0000256" key="2">
    <source>
        <dbReference type="ARBA" id="ARBA00005833"/>
    </source>
</evidence>
<dbReference type="PANTHER" id="PTHR10742:SF410">
    <property type="entry name" value="LYSINE-SPECIFIC HISTONE DEMETHYLASE 2"/>
    <property type="match status" value="1"/>
</dbReference>
<dbReference type="Gene3D" id="3.50.50.60">
    <property type="entry name" value="FAD/NAD(P)-binding domain"/>
    <property type="match status" value="1"/>
</dbReference>
<accession>M9RUR3</accession>
<dbReference type="eggNOG" id="COG1231">
    <property type="taxonomic scope" value="Bacteria"/>
</dbReference>
<evidence type="ECO:0000313" key="9">
    <source>
        <dbReference type="Proteomes" id="UP000004688"/>
    </source>
</evidence>
<comment type="similarity">
    <text evidence="2">Belongs to the tryptophan 2-monooxygenase family.</text>
</comment>
<evidence type="ECO:0000256" key="5">
    <source>
        <dbReference type="ARBA" id="ARBA00023070"/>
    </source>
</evidence>
<dbReference type="PRINTS" id="PR00420">
    <property type="entry name" value="RNGMNOXGNASE"/>
</dbReference>
<feature type="domain" description="Amine oxidase" evidence="7">
    <location>
        <begin position="17"/>
        <end position="410"/>
    </location>
</feature>
<reference evidence="8 9" key="1">
    <citation type="journal article" date="2013" name="PLoS ONE">
        <title>Poles Apart: Arctic and Antarctic Octadecabacter strains Share High Genome Plasticity and a New Type of Xanthorhodopsin.</title>
        <authorList>
            <person name="Vollmers J."/>
            <person name="Voget S."/>
            <person name="Dietrich S."/>
            <person name="Gollnow K."/>
            <person name="Smits M."/>
            <person name="Meyer K."/>
            <person name="Brinkhoff T."/>
            <person name="Simon M."/>
            <person name="Daniel R."/>
        </authorList>
    </citation>
    <scope>NUCLEOTIDE SEQUENCE [LARGE SCALE GENOMIC DNA]</scope>
    <source>
        <strain evidence="8 9">238</strain>
    </source>
</reference>
<dbReference type="Proteomes" id="UP000004688">
    <property type="component" value="Chromosome"/>
</dbReference>
<dbReference type="InterPro" id="IPR036188">
    <property type="entry name" value="FAD/NAD-bd_sf"/>
</dbReference>
<dbReference type="GO" id="GO:0009851">
    <property type="term" value="P:auxin biosynthetic process"/>
    <property type="evidence" value="ECO:0007669"/>
    <property type="project" value="UniProtKB-KW"/>
</dbReference>
<dbReference type="Pfam" id="PF01593">
    <property type="entry name" value="Amino_oxidase"/>
    <property type="match status" value="1"/>
</dbReference>
<dbReference type="STRING" id="391616.OA238_c43840"/>
<comment type="pathway">
    <text evidence="1">Plant hormone metabolism; auxin biosynthesis.</text>
</comment>
<dbReference type="GO" id="GO:0050361">
    <property type="term" value="F:tryptophan 2-monooxygenase activity"/>
    <property type="evidence" value="ECO:0007669"/>
    <property type="project" value="UniProtKB-EC"/>
</dbReference>
<keyword evidence="5" id="KW-0073">Auxin biosynthesis</keyword>
<protein>
    <recommendedName>
        <fullName evidence="4">Tryptophan 2-monooxygenase</fullName>
        <ecNumber evidence="3">1.13.12.3</ecNumber>
    </recommendedName>
</protein>
<comment type="catalytic activity">
    <reaction evidence="6">
        <text>L-tryptophan + O2 = indole-3-acetamide + CO2 + H2O</text>
        <dbReference type="Rhea" id="RHEA:16165"/>
        <dbReference type="ChEBI" id="CHEBI:15377"/>
        <dbReference type="ChEBI" id="CHEBI:15379"/>
        <dbReference type="ChEBI" id="CHEBI:16031"/>
        <dbReference type="ChEBI" id="CHEBI:16526"/>
        <dbReference type="ChEBI" id="CHEBI:57912"/>
        <dbReference type="EC" id="1.13.12.3"/>
    </reaction>
</comment>
<dbReference type="InterPro" id="IPR050281">
    <property type="entry name" value="Flavin_monoamine_oxidase"/>
</dbReference>
<dbReference type="RefSeq" id="WP_015497221.1">
    <property type="nucleotide sequence ID" value="NC_020908.1"/>
</dbReference>
<evidence type="ECO:0000256" key="1">
    <source>
        <dbReference type="ARBA" id="ARBA00004814"/>
    </source>
</evidence>
<dbReference type="EMBL" id="CP003742">
    <property type="protein sequence ID" value="AGI74271.1"/>
    <property type="molecule type" value="Genomic_DNA"/>
</dbReference>
<gene>
    <name evidence="8" type="ORF">OA238_c43840</name>
</gene>
<evidence type="ECO:0000259" key="7">
    <source>
        <dbReference type="Pfam" id="PF01593"/>
    </source>
</evidence>
<dbReference type="EC" id="1.13.12.3" evidence="3"/>
<dbReference type="Gene3D" id="3.90.660.10">
    <property type="match status" value="1"/>
</dbReference>
<dbReference type="AlphaFoldDB" id="M9RUR3"/>
<evidence type="ECO:0000256" key="3">
    <source>
        <dbReference type="ARBA" id="ARBA00012535"/>
    </source>
</evidence>
<evidence type="ECO:0000256" key="4">
    <source>
        <dbReference type="ARBA" id="ARBA00017871"/>
    </source>
</evidence>
<dbReference type="InterPro" id="IPR002937">
    <property type="entry name" value="Amino_oxidase"/>
</dbReference>
<dbReference type="SUPFAM" id="SSF51905">
    <property type="entry name" value="FAD/NAD(P)-binding domain"/>
    <property type="match status" value="1"/>
</dbReference>
<evidence type="ECO:0000256" key="6">
    <source>
        <dbReference type="ARBA" id="ARBA00047321"/>
    </source>
</evidence>
<proteinExistence type="inferred from homology"/>
<dbReference type="HOGENOM" id="CLU_004498_10_3_5"/>
<dbReference type="KEGG" id="oar:OA238_c43840"/>
<dbReference type="SUPFAM" id="SSF54373">
    <property type="entry name" value="FAD-linked reductases, C-terminal domain"/>
    <property type="match status" value="1"/>
</dbReference>
<evidence type="ECO:0000313" key="8">
    <source>
        <dbReference type="EMBL" id="AGI74271.1"/>
    </source>
</evidence>
<keyword evidence="9" id="KW-1185">Reference proteome</keyword>
<dbReference type="PANTHER" id="PTHR10742">
    <property type="entry name" value="FLAVIN MONOAMINE OXIDASE"/>
    <property type="match status" value="1"/>
</dbReference>
<sequence length="429" mass="45671">MVLPANLDVIVIGAGAAGLSAAQSLRQAGFETVVLEAADYIGGRCVTDTTTFSAPFDRGGSWLHSAPINPLARQAEQTETQLHKKPWSWAWVHALGHTLPEDQVQAYQNYQDELWLAINAAGAQAGDLTTQSAMPTGRWAQTAMHSISQMLAGDADVTSAKDSSNYAQAKGDWMVEGGLGAFIKRLHKDVPVQLNCPVTRIDYSGVGVKVTTPQGTLQADHLILTVSTGVLGAGVIEFVPALPASKRAALEQLPNGLLNKVCIEFDPEWRGAVQGQTADYHTSKDEFCSLLFGLFDTNLAVGFVAGRFADALERQGAGAATDYCLAGLRETFGNSVEKHILCTDETAWRSNPNTIGSYSYATLGGAGARKTLAEPLAGRVFFAGEATMTHTYSTVHGAYQSGKRAADQILSIQTQFAAKARNAPQHDCG</sequence>